<keyword evidence="11" id="KW-1185">Reference proteome</keyword>
<organism evidence="10 11">
    <name type="scientific">Thecamonas trahens ATCC 50062</name>
    <dbReference type="NCBI Taxonomy" id="461836"/>
    <lineage>
        <taxon>Eukaryota</taxon>
        <taxon>Apusozoa</taxon>
        <taxon>Apusomonadida</taxon>
        <taxon>Apusomonadidae</taxon>
        <taxon>Thecamonas</taxon>
    </lineage>
</organism>
<dbReference type="PROSITE" id="PS50294">
    <property type="entry name" value="WD_REPEATS_REGION"/>
    <property type="match status" value="5"/>
</dbReference>
<dbReference type="GeneID" id="25567038"/>
<evidence type="ECO:0000256" key="2">
    <source>
        <dbReference type="ARBA" id="ARBA00022574"/>
    </source>
</evidence>
<dbReference type="Pfam" id="PF00400">
    <property type="entry name" value="WD40"/>
    <property type="match status" value="5"/>
</dbReference>
<feature type="region of interest" description="Disordered" evidence="8">
    <location>
        <begin position="196"/>
        <end position="255"/>
    </location>
</feature>
<evidence type="ECO:0000256" key="6">
    <source>
        <dbReference type="PROSITE-ProRule" id="PRU00221"/>
    </source>
</evidence>
<proteinExistence type="inferred from homology"/>
<dbReference type="EMBL" id="GL349472">
    <property type="protein sequence ID" value="KNC52348.1"/>
    <property type="molecule type" value="Genomic_DNA"/>
</dbReference>
<reference evidence="10 11" key="1">
    <citation type="submission" date="2010-05" db="EMBL/GenBank/DDBJ databases">
        <title>The Genome Sequence of Thecamonas trahens ATCC 50062.</title>
        <authorList>
            <consortium name="The Broad Institute Genome Sequencing Platform"/>
            <person name="Russ C."/>
            <person name="Cuomo C."/>
            <person name="Shea T."/>
            <person name="Young S.K."/>
            <person name="Zeng Q."/>
            <person name="Koehrsen M."/>
            <person name="Haas B."/>
            <person name="Borodovsky M."/>
            <person name="Guigo R."/>
            <person name="Alvarado L."/>
            <person name="Berlin A."/>
            <person name="Bochicchio J."/>
            <person name="Borenstein D."/>
            <person name="Chapman S."/>
            <person name="Chen Z."/>
            <person name="Freedman E."/>
            <person name="Gellesch M."/>
            <person name="Goldberg J."/>
            <person name="Griggs A."/>
            <person name="Gujja S."/>
            <person name="Heilman E."/>
            <person name="Heiman D."/>
            <person name="Hepburn T."/>
            <person name="Howarth C."/>
            <person name="Jen D."/>
            <person name="Larson L."/>
            <person name="Mehta T."/>
            <person name="Park D."/>
            <person name="Pearson M."/>
            <person name="Roberts A."/>
            <person name="Saif S."/>
            <person name="Shenoy N."/>
            <person name="Sisk P."/>
            <person name="Stolte C."/>
            <person name="Sykes S."/>
            <person name="Thomson T."/>
            <person name="Walk T."/>
            <person name="White J."/>
            <person name="Yandava C."/>
            <person name="Burger G."/>
            <person name="Gray M.W."/>
            <person name="Holland P.W.H."/>
            <person name="King N."/>
            <person name="Lang F.B.F."/>
            <person name="Roger A.J."/>
            <person name="Ruiz-Trillo I."/>
            <person name="Lander E."/>
            <person name="Nusbaum C."/>
        </authorList>
    </citation>
    <scope>NUCLEOTIDE SEQUENCE [LARGE SCALE GENOMIC DNA]</scope>
    <source>
        <strain evidence="10 11">ATCC 50062</strain>
    </source>
</reference>
<dbReference type="OMA" id="LANTEDM"/>
<evidence type="ECO:0000256" key="8">
    <source>
        <dbReference type="SAM" id="MobiDB-lite"/>
    </source>
</evidence>
<sequence>MSLPDSLGLPSVLNYITQEFRRFERERAMWESERSQLNSKVAVLEAQNEAAFKSVDDLKRRVVMLQYALRQERAKAAAAGATRGQARMMLQILRSGKKIRVKADTVRIPSLAELEAKSPASATAGSSYSITERSRSLLRSYLQEMGLQNTMVHAPAGASPSKPPRRDTPTPVVAPEPASSGFDMDALSAVTGAAEPAPVPAPIVEPEATVARRTSSRGRKSKLADQMRAFQEAEAAREAEAGAGAEAETAAGNEADSELGGLAELSADIAAGAEESGNGKSSLSGAPVWKQKHLLRSHLDEVRAVAFHASEPGLVTASEDGTLKLWNMNVMAGGRKSSQDHEPVFTFRGHRGPVYCCAVDSHNNMMFSGAADGNVRVWKLPSLASSPYESHGSASAYKLDLLSSHTDAVWGVAVHSSRPLVVSIGADGFVKLWNYSAALNAAPLVKGGSGSTGTSPVWSVTGPSVPTAVTFLAAEPGKVVVTYRDSSVILHDLETGAASATISLPVSESGAGGVTSQPNAVAAHPTLPWLFTAHEDKRIVIYNVNSSEVVDTIVAHPSGVASVAVHPSGLYFMSGGHDSSVRFWDVSTRRCVQAVQKHLRKHEASINAVAYHEAMPFCATGGADSNVRLYGC</sequence>
<feature type="repeat" description="WD" evidence="6">
    <location>
        <begin position="402"/>
        <end position="434"/>
    </location>
</feature>
<evidence type="ECO:0000313" key="10">
    <source>
        <dbReference type="EMBL" id="KNC52348.1"/>
    </source>
</evidence>
<dbReference type="InterPro" id="IPR051488">
    <property type="entry name" value="WD_repeat_striatin"/>
</dbReference>
<evidence type="ECO:0000256" key="3">
    <source>
        <dbReference type="ARBA" id="ARBA00022737"/>
    </source>
</evidence>
<dbReference type="Proteomes" id="UP000054408">
    <property type="component" value="Unassembled WGS sequence"/>
</dbReference>
<gene>
    <name evidence="10" type="ORF">AMSG_08318</name>
</gene>
<dbReference type="InterPro" id="IPR036322">
    <property type="entry name" value="WD40_repeat_dom_sf"/>
</dbReference>
<feature type="coiled-coil region" evidence="7">
    <location>
        <begin position="20"/>
        <end position="61"/>
    </location>
</feature>
<dbReference type="Gene3D" id="2.130.10.10">
    <property type="entry name" value="YVTN repeat-like/Quinoprotein amine dehydrogenase"/>
    <property type="match status" value="2"/>
</dbReference>
<evidence type="ECO:0000259" key="9">
    <source>
        <dbReference type="Pfam" id="PF08232"/>
    </source>
</evidence>
<dbReference type="SUPFAM" id="SSF50978">
    <property type="entry name" value="WD40 repeat-like"/>
    <property type="match status" value="1"/>
</dbReference>
<dbReference type="eggNOG" id="KOG0642">
    <property type="taxonomic scope" value="Eukaryota"/>
</dbReference>
<comment type="similarity">
    <text evidence="1">Belongs to the WD repeat striatin family.</text>
</comment>
<feature type="repeat" description="WD" evidence="6">
    <location>
        <begin position="347"/>
        <end position="380"/>
    </location>
</feature>
<feature type="region of interest" description="Disordered" evidence="8">
    <location>
        <begin position="153"/>
        <end position="183"/>
    </location>
</feature>
<feature type="repeat" description="WD" evidence="6">
    <location>
        <begin position="599"/>
        <end position="632"/>
    </location>
</feature>
<dbReference type="PANTHER" id="PTHR15653">
    <property type="entry name" value="STRIATIN"/>
    <property type="match status" value="1"/>
</dbReference>
<dbReference type="InterPro" id="IPR020472">
    <property type="entry name" value="WD40_PAC1"/>
</dbReference>
<dbReference type="CDD" id="cd00200">
    <property type="entry name" value="WD40"/>
    <property type="match status" value="1"/>
</dbReference>
<keyword evidence="3" id="KW-0677">Repeat</keyword>
<evidence type="ECO:0000256" key="4">
    <source>
        <dbReference type="ARBA" id="ARBA00022860"/>
    </source>
</evidence>
<dbReference type="Pfam" id="PF08232">
    <property type="entry name" value="Striatin"/>
    <property type="match status" value="1"/>
</dbReference>
<keyword evidence="5 7" id="KW-0175">Coiled coil</keyword>
<evidence type="ECO:0000256" key="5">
    <source>
        <dbReference type="ARBA" id="ARBA00023054"/>
    </source>
</evidence>
<dbReference type="PROSITE" id="PS50082">
    <property type="entry name" value="WD_REPEATS_2"/>
    <property type="match status" value="5"/>
</dbReference>
<evidence type="ECO:0000313" key="11">
    <source>
        <dbReference type="Proteomes" id="UP000054408"/>
    </source>
</evidence>
<dbReference type="AlphaFoldDB" id="A0A0L0DLS6"/>
<dbReference type="STRING" id="461836.A0A0L0DLS6"/>
<dbReference type="PROSITE" id="PS00678">
    <property type="entry name" value="WD_REPEATS_1"/>
    <property type="match status" value="1"/>
</dbReference>
<keyword evidence="2 6" id="KW-0853">WD repeat</keyword>
<dbReference type="InterPro" id="IPR019775">
    <property type="entry name" value="WD40_repeat_CS"/>
</dbReference>
<dbReference type="RefSeq" id="XP_013755398.1">
    <property type="nucleotide sequence ID" value="XM_013899944.1"/>
</dbReference>
<dbReference type="InterPro" id="IPR001680">
    <property type="entry name" value="WD40_rpt"/>
</dbReference>
<dbReference type="PRINTS" id="PR00320">
    <property type="entry name" value="GPROTEINBRPT"/>
</dbReference>
<dbReference type="Gene3D" id="1.20.5.300">
    <property type="match status" value="1"/>
</dbReference>
<feature type="compositionally biased region" description="Low complexity" evidence="8">
    <location>
        <begin position="241"/>
        <end position="254"/>
    </location>
</feature>
<dbReference type="OrthoDB" id="727118at2759"/>
<keyword evidence="4" id="KW-0112">Calmodulin-binding</keyword>
<protein>
    <submittedName>
        <fullName evidence="10">Striatin</fullName>
    </submittedName>
</protein>
<feature type="domain" description="Striatin N-terminal" evidence="9">
    <location>
        <begin position="9"/>
        <end position="150"/>
    </location>
</feature>
<accession>A0A0L0DLS6</accession>
<dbReference type="PANTHER" id="PTHR15653:SF0">
    <property type="entry name" value="CONNECTOR OF KINASE TO AP-1, ISOFORM E"/>
    <property type="match status" value="1"/>
</dbReference>
<dbReference type="InterPro" id="IPR013258">
    <property type="entry name" value="Striatin_N"/>
</dbReference>
<evidence type="ECO:0000256" key="7">
    <source>
        <dbReference type="SAM" id="Coils"/>
    </source>
</evidence>
<evidence type="ECO:0000256" key="1">
    <source>
        <dbReference type="ARBA" id="ARBA00009616"/>
    </source>
</evidence>
<feature type="repeat" description="WD" evidence="6">
    <location>
        <begin position="553"/>
        <end position="594"/>
    </location>
</feature>
<feature type="repeat" description="WD" evidence="6">
    <location>
        <begin position="295"/>
        <end position="329"/>
    </location>
</feature>
<dbReference type="GO" id="GO:0005516">
    <property type="term" value="F:calmodulin binding"/>
    <property type="evidence" value="ECO:0007669"/>
    <property type="project" value="UniProtKB-KW"/>
</dbReference>
<dbReference type="InterPro" id="IPR015943">
    <property type="entry name" value="WD40/YVTN_repeat-like_dom_sf"/>
</dbReference>
<dbReference type="SMART" id="SM00320">
    <property type="entry name" value="WD40"/>
    <property type="match status" value="7"/>
</dbReference>
<name>A0A0L0DLS6_THETB</name>